<dbReference type="EMBL" id="QUNO01000013">
    <property type="protein sequence ID" value="REH39284.1"/>
    <property type="molecule type" value="Genomic_DNA"/>
</dbReference>
<evidence type="ECO:0000313" key="2">
    <source>
        <dbReference type="Proteomes" id="UP000256269"/>
    </source>
</evidence>
<reference evidence="1 2" key="1">
    <citation type="submission" date="2018-08" db="EMBL/GenBank/DDBJ databases">
        <title>Genomic Encyclopedia of Archaeal and Bacterial Type Strains, Phase II (KMG-II): from individual species to whole genera.</title>
        <authorList>
            <person name="Goeker M."/>
        </authorList>
    </citation>
    <scope>NUCLEOTIDE SEQUENCE [LARGE SCALE GENOMIC DNA]</scope>
    <source>
        <strain evidence="1 2">DSM 45791</strain>
    </source>
</reference>
<proteinExistence type="predicted"/>
<keyword evidence="2" id="KW-1185">Reference proteome</keyword>
<protein>
    <submittedName>
        <fullName evidence="1">Uncharacterized protein</fullName>
    </submittedName>
</protein>
<comment type="caution">
    <text evidence="1">The sequence shown here is derived from an EMBL/GenBank/DDBJ whole genome shotgun (WGS) entry which is preliminary data.</text>
</comment>
<evidence type="ECO:0000313" key="1">
    <source>
        <dbReference type="EMBL" id="REH39284.1"/>
    </source>
</evidence>
<dbReference type="AlphaFoldDB" id="A0A3E0H832"/>
<gene>
    <name evidence="1" type="ORF">BCF44_113139</name>
</gene>
<sequence>MGVHEVPAAATGRPATGRRRLVEIAELARAEQAMADGCPTPDQELLLIAAGSMAHRARRHPSLGRRPRAGRLRRWLLG</sequence>
<name>A0A3E0H832_9PSEU</name>
<dbReference type="Proteomes" id="UP000256269">
    <property type="component" value="Unassembled WGS sequence"/>
</dbReference>
<organism evidence="1 2">
    <name type="scientific">Kutzneria buriramensis</name>
    <dbReference type="NCBI Taxonomy" id="1045776"/>
    <lineage>
        <taxon>Bacteria</taxon>
        <taxon>Bacillati</taxon>
        <taxon>Actinomycetota</taxon>
        <taxon>Actinomycetes</taxon>
        <taxon>Pseudonocardiales</taxon>
        <taxon>Pseudonocardiaceae</taxon>
        <taxon>Kutzneria</taxon>
    </lineage>
</organism>
<accession>A0A3E0H832</accession>